<reference evidence="4" key="1">
    <citation type="journal article" date="2014" name="Int. J. Syst. Evol. Microbiol.">
        <title>Complete genome sequence of Corynebacterium casei LMG S-19264T (=DSM 44701T), isolated from a smear-ripened cheese.</title>
        <authorList>
            <consortium name="US DOE Joint Genome Institute (JGI-PGF)"/>
            <person name="Walter F."/>
            <person name="Albersmeier A."/>
            <person name="Kalinowski J."/>
            <person name="Ruckert C."/>
        </authorList>
    </citation>
    <scope>NUCLEOTIDE SEQUENCE</scope>
    <source>
        <strain evidence="4">JCM 4646</strain>
    </source>
</reference>
<sequence>MTTTPASPAPGTPHSMPAHSMPAHPAPAHPATPGSGPDRPGAAVLDFDDPGFQADPWALYDHHREHDPVHRSELLGGYAVFGYELVREVLVSPRFSAYHPFRTSRRAFGPSMLDRDGAEHQRLRSAAAGPFRPRAVAGYAERIVAPLAGELLDELVAERRTDLVDALARTLPFRVMCRVLGLPVEEAPWLAATLAPLVDYVDHGPTTLAEVTRRREELRDRLQRARAGEARDGLLADLAADERLSPAEVVNTAVLLLAAGTETTAAGIANVLVALGTRPELYRRLRTRREEVPGVVAETLRHEPPLHVTLRFAAEDVDLEGVRIPAGAPVNAFLAAANRDPSVFPGPDVWDPLRRPQRTPLTFGAGRHVCLGAGLAVAELETVVNAVLDRVEALDVLAPAPLPSGRTFRAASPVRCAVRPAAGAGR</sequence>
<evidence type="ECO:0000313" key="5">
    <source>
        <dbReference type="Proteomes" id="UP000617734"/>
    </source>
</evidence>
<dbReference type="InterPro" id="IPR001128">
    <property type="entry name" value="Cyt_P450"/>
</dbReference>
<name>A0A919G488_9ACTN</name>
<dbReference type="PANTHER" id="PTHR46696:SF1">
    <property type="entry name" value="CYTOCHROME P450 YJIB-RELATED"/>
    <property type="match status" value="1"/>
</dbReference>
<protein>
    <submittedName>
        <fullName evidence="4">Biotin biosynthesis cytochrome P450</fullName>
    </submittedName>
</protein>
<comment type="similarity">
    <text evidence="1 2">Belongs to the cytochrome P450 family.</text>
</comment>
<evidence type="ECO:0000256" key="2">
    <source>
        <dbReference type="RuleBase" id="RU000461"/>
    </source>
</evidence>
<dbReference type="PRINTS" id="PR00359">
    <property type="entry name" value="BP450"/>
</dbReference>
<evidence type="ECO:0000256" key="3">
    <source>
        <dbReference type="SAM" id="MobiDB-lite"/>
    </source>
</evidence>
<evidence type="ECO:0000313" key="4">
    <source>
        <dbReference type="EMBL" id="GHH77828.1"/>
    </source>
</evidence>
<dbReference type="EMBL" id="BNBO01000034">
    <property type="protein sequence ID" value="GHH77828.1"/>
    <property type="molecule type" value="Genomic_DNA"/>
</dbReference>
<feature type="compositionally biased region" description="Low complexity" evidence="3">
    <location>
        <begin position="12"/>
        <end position="23"/>
    </location>
</feature>
<dbReference type="InterPro" id="IPR017972">
    <property type="entry name" value="Cyt_P450_CS"/>
</dbReference>
<dbReference type="RefSeq" id="WP_190213339.1">
    <property type="nucleotide sequence ID" value="NZ_BNBO01000034.1"/>
</dbReference>
<dbReference type="InterPro" id="IPR002397">
    <property type="entry name" value="Cyt_P450_B"/>
</dbReference>
<keyword evidence="2" id="KW-0479">Metal-binding</keyword>
<proteinExistence type="inferred from homology"/>
<dbReference type="InterPro" id="IPR036396">
    <property type="entry name" value="Cyt_P450_sf"/>
</dbReference>
<comment type="caution">
    <text evidence="4">The sequence shown here is derived from an EMBL/GenBank/DDBJ whole genome shotgun (WGS) entry which is preliminary data.</text>
</comment>
<dbReference type="SUPFAM" id="SSF48264">
    <property type="entry name" value="Cytochrome P450"/>
    <property type="match status" value="1"/>
</dbReference>
<dbReference type="AlphaFoldDB" id="A0A919G488"/>
<accession>A0A919G488</accession>
<dbReference type="Pfam" id="PF00067">
    <property type="entry name" value="p450"/>
    <property type="match status" value="1"/>
</dbReference>
<dbReference type="GO" id="GO:0020037">
    <property type="term" value="F:heme binding"/>
    <property type="evidence" value="ECO:0007669"/>
    <property type="project" value="InterPro"/>
</dbReference>
<reference evidence="4" key="2">
    <citation type="submission" date="2020-09" db="EMBL/GenBank/DDBJ databases">
        <authorList>
            <person name="Sun Q."/>
            <person name="Ohkuma M."/>
        </authorList>
    </citation>
    <scope>NUCLEOTIDE SEQUENCE</scope>
    <source>
        <strain evidence="4">JCM 4646</strain>
    </source>
</reference>
<keyword evidence="2" id="KW-0560">Oxidoreductase</keyword>
<dbReference type="PROSITE" id="PS00086">
    <property type="entry name" value="CYTOCHROME_P450"/>
    <property type="match status" value="1"/>
</dbReference>
<keyword evidence="2" id="KW-0349">Heme</keyword>
<gene>
    <name evidence="4" type="primary">bioI</name>
    <name evidence="4" type="ORF">GCM10018781_52100</name>
</gene>
<dbReference type="GO" id="GO:0005506">
    <property type="term" value="F:iron ion binding"/>
    <property type="evidence" value="ECO:0007669"/>
    <property type="project" value="InterPro"/>
</dbReference>
<dbReference type="PANTHER" id="PTHR46696">
    <property type="entry name" value="P450, PUTATIVE (EUROFUNG)-RELATED"/>
    <property type="match status" value="1"/>
</dbReference>
<dbReference type="Proteomes" id="UP000617734">
    <property type="component" value="Unassembled WGS sequence"/>
</dbReference>
<organism evidence="4 5">
    <name type="scientific">Kitasatospora indigofera</name>
    <dbReference type="NCBI Taxonomy" id="67307"/>
    <lineage>
        <taxon>Bacteria</taxon>
        <taxon>Bacillati</taxon>
        <taxon>Actinomycetota</taxon>
        <taxon>Actinomycetes</taxon>
        <taxon>Kitasatosporales</taxon>
        <taxon>Streptomycetaceae</taxon>
        <taxon>Kitasatospora</taxon>
    </lineage>
</organism>
<evidence type="ECO:0000256" key="1">
    <source>
        <dbReference type="ARBA" id="ARBA00010617"/>
    </source>
</evidence>
<dbReference type="GO" id="GO:0004497">
    <property type="term" value="F:monooxygenase activity"/>
    <property type="evidence" value="ECO:0007669"/>
    <property type="project" value="UniProtKB-KW"/>
</dbReference>
<keyword evidence="2" id="KW-0503">Monooxygenase</keyword>
<keyword evidence="2" id="KW-0408">Iron</keyword>
<dbReference type="PRINTS" id="PR00385">
    <property type="entry name" value="P450"/>
</dbReference>
<feature type="region of interest" description="Disordered" evidence="3">
    <location>
        <begin position="1"/>
        <end position="47"/>
    </location>
</feature>
<dbReference type="Gene3D" id="1.10.630.10">
    <property type="entry name" value="Cytochrome P450"/>
    <property type="match status" value="1"/>
</dbReference>
<dbReference type="GO" id="GO:0016705">
    <property type="term" value="F:oxidoreductase activity, acting on paired donors, with incorporation or reduction of molecular oxygen"/>
    <property type="evidence" value="ECO:0007669"/>
    <property type="project" value="InterPro"/>
</dbReference>
<dbReference type="GeneID" id="95355578"/>
<keyword evidence="5" id="KW-1185">Reference proteome</keyword>